<dbReference type="RefSeq" id="WP_094035984.1">
    <property type="nucleotide sequence ID" value="NZ_CP022540.1"/>
</dbReference>
<feature type="chain" id="PRO_5012397739" evidence="1">
    <location>
        <begin position="25"/>
        <end position="324"/>
    </location>
</feature>
<protein>
    <submittedName>
        <fullName evidence="2">NMT1-like family protein</fullName>
    </submittedName>
</protein>
<dbReference type="AlphaFoldDB" id="A0A222E7I0"/>
<dbReference type="EMBL" id="CP022540">
    <property type="protein sequence ID" value="ASP22154.1"/>
    <property type="molecule type" value="Genomic_DNA"/>
</dbReference>
<evidence type="ECO:0000313" key="2">
    <source>
        <dbReference type="EMBL" id="ASP22154.1"/>
    </source>
</evidence>
<accession>A0A222E7I0</accession>
<dbReference type="KEGG" id="aht:ANTHELSMS3_03527"/>
<evidence type="ECO:0000313" key="3">
    <source>
        <dbReference type="Proteomes" id="UP000203589"/>
    </source>
</evidence>
<gene>
    <name evidence="2" type="ORF">ANTHELSMS3_03527</name>
</gene>
<dbReference type="PANTHER" id="PTHR42941:SF1">
    <property type="entry name" value="SLL1037 PROTEIN"/>
    <property type="match status" value="1"/>
</dbReference>
<reference evidence="2 3" key="1">
    <citation type="submission" date="2017-07" db="EMBL/GenBank/DDBJ databases">
        <title>Genome Sequence of Antarctobacter heliothermus Strain SMS3 Isolated from a culture of the Diatom Skeletonema marinoi.</title>
        <authorList>
            <person name="Topel M."/>
            <person name="Pinder M.I.M."/>
            <person name="Johansson O.N."/>
            <person name="Kourtchenko O."/>
            <person name="Godhe A."/>
            <person name="Clarke A.K."/>
        </authorList>
    </citation>
    <scope>NUCLEOTIDE SEQUENCE [LARGE SCALE GENOMIC DNA]</scope>
    <source>
        <strain evidence="2 3">SMS3</strain>
    </source>
</reference>
<dbReference type="NCBIfam" id="TIGR02122">
    <property type="entry name" value="TRAP_TAXI"/>
    <property type="match status" value="1"/>
</dbReference>
<dbReference type="SUPFAM" id="SSF53850">
    <property type="entry name" value="Periplasmic binding protein-like II"/>
    <property type="match status" value="1"/>
</dbReference>
<dbReference type="Gene3D" id="3.40.190.10">
    <property type="entry name" value="Periplasmic binding protein-like II"/>
    <property type="match status" value="2"/>
</dbReference>
<feature type="signal peptide" evidence="1">
    <location>
        <begin position="1"/>
        <end position="24"/>
    </location>
</feature>
<dbReference type="PANTHER" id="PTHR42941">
    <property type="entry name" value="SLL1037 PROTEIN"/>
    <property type="match status" value="1"/>
</dbReference>
<dbReference type="InterPro" id="IPR011852">
    <property type="entry name" value="TRAP_TAXI"/>
</dbReference>
<dbReference type="Pfam" id="PF16868">
    <property type="entry name" value="NMT1_3"/>
    <property type="match status" value="1"/>
</dbReference>
<sequence length="324" mass="33210">MTFLKGTMLSGALALSVSAGAAGAQVVTVASGAQGSLAYNTGQAVAKVANEAGITARTQPLVGYLPLIHSGEVDFGFSNGVEAEYAYDGTGNYDRAHSNIRLVGTMFPLTTSIMAPCDLGLETVAELKEKAGDLRIASEYTSSTIIPFYISGGLANAGLTYDDFQQVPVASFVAGINALGDGLVDIALVSLNSGAGQQASVKLQGRGGLCYVSLDNSEAGLAAFKEYLPAGNIVSLPQNDKVTGLENAGANLMSIPWVLLTNGDVSDDLAYQMTKAVAEGKEALKASFGAFARADAATMAPASSVPYHPGALKYFEEAGISVGE</sequence>
<keyword evidence="3" id="KW-1185">Reference proteome</keyword>
<proteinExistence type="predicted"/>
<dbReference type="OrthoDB" id="9776669at2"/>
<keyword evidence="1" id="KW-0732">Signal</keyword>
<organism evidence="2 3">
    <name type="scientific">Antarctobacter heliothermus</name>
    <dbReference type="NCBI Taxonomy" id="74033"/>
    <lineage>
        <taxon>Bacteria</taxon>
        <taxon>Pseudomonadati</taxon>
        <taxon>Pseudomonadota</taxon>
        <taxon>Alphaproteobacteria</taxon>
        <taxon>Rhodobacterales</taxon>
        <taxon>Roseobacteraceae</taxon>
        <taxon>Antarctobacter</taxon>
    </lineage>
</organism>
<name>A0A222E7I0_9RHOB</name>
<evidence type="ECO:0000256" key="1">
    <source>
        <dbReference type="SAM" id="SignalP"/>
    </source>
</evidence>
<dbReference type="Proteomes" id="UP000203589">
    <property type="component" value="Chromosome"/>
</dbReference>